<keyword evidence="2" id="KW-0813">Transport</keyword>
<dbReference type="CDD" id="cd00400">
    <property type="entry name" value="Voltage_gated_ClC"/>
    <property type="match status" value="1"/>
</dbReference>
<sequence>MCRGFLLGTAPVFPVPVTGLHLTTGTEALAVVTGLTGGALAVAATWLVYRAEDGFAKLPFHWMWWPAIGGVVIGLGGLVEPRALGVGYDVIDQLLTRRTTLSLIIGILVVKTLIWSLSLGSGTSGGVLAPVFMVGGALGAREVMLFPDVVPGFWAMCGLAAVVGGVMRSPLTGVVFALELTHAWGALLPLLVSSTAAYALSALVLKRSVLTEKIARRGLHLTREYSTDPLETFFAREVMRPAPMVLSKDDLVDESLLVRLGSLPTGRHEPLHPVVGDEGWVGVVSDRDLREHVAATREKLAVGEIARPAPAPVCPHDTLRQVAYLFAEHAETSAPVLDEDCCVVGIITLPDLLHARLHDLTEEHHRQRILLTPGPEPRVPVCREQADRAASPDRTGGADARRLWRLHPLHEPIPVSAEETRMSSRSLRSIAADLRDALHTADPRLLEALLHPQVLWVSAGPGEPPRQGRTGVLRWYQERHDQGVRVHAEEIFTFPTVIVLALRITAPGIAGTADEQPALYYRVFHLCHDQVIRIRDYTERAHALAAAHGSVPPSL</sequence>
<evidence type="ECO:0000256" key="5">
    <source>
        <dbReference type="ARBA" id="ARBA00023065"/>
    </source>
</evidence>
<dbReference type="SUPFAM" id="SSF54631">
    <property type="entry name" value="CBS-domain pair"/>
    <property type="match status" value="1"/>
</dbReference>
<evidence type="ECO:0000256" key="8">
    <source>
        <dbReference type="ARBA" id="ARBA00023214"/>
    </source>
</evidence>
<dbReference type="Pfam" id="PF14534">
    <property type="entry name" value="DUF4440"/>
    <property type="match status" value="1"/>
</dbReference>
<keyword evidence="8" id="KW-0868">Chloride</keyword>
<keyword evidence="5" id="KW-0406">Ion transport</keyword>
<proteinExistence type="predicted"/>
<keyword evidence="15" id="KW-1185">Reference proteome</keyword>
<keyword evidence="3 12" id="KW-0812">Transmembrane</keyword>
<keyword evidence="9" id="KW-0407">Ion channel</keyword>
<evidence type="ECO:0000313" key="15">
    <source>
        <dbReference type="Proteomes" id="UP001108029"/>
    </source>
</evidence>
<dbReference type="InterPro" id="IPR014743">
    <property type="entry name" value="Cl-channel_core"/>
</dbReference>
<dbReference type="InterPro" id="IPR000644">
    <property type="entry name" value="CBS_dom"/>
</dbReference>
<dbReference type="InterPro" id="IPR050368">
    <property type="entry name" value="ClC-type_chloride_channel"/>
</dbReference>
<dbReference type="PROSITE" id="PS51371">
    <property type="entry name" value="CBS"/>
    <property type="match status" value="1"/>
</dbReference>
<evidence type="ECO:0000256" key="1">
    <source>
        <dbReference type="ARBA" id="ARBA00004141"/>
    </source>
</evidence>
<dbReference type="PANTHER" id="PTHR43427">
    <property type="entry name" value="CHLORIDE CHANNEL PROTEIN CLC-E"/>
    <property type="match status" value="1"/>
</dbReference>
<dbReference type="InterPro" id="IPR046342">
    <property type="entry name" value="CBS_dom_sf"/>
</dbReference>
<organism evidence="14 15">
    <name type="scientific">Streptomyces guryensis</name>
    <dbReference type="NCBI Taxonomy" id="2886947"/>
    <lineage>
        <taxon>Bacteria</taxon>
        <taxon>Bacillati</taxon>
        <taxon>Actinomycetota</taxon>
        <taxon>Actinomycetes</taxon>
        <taxon>Kitasatosporales</taxon>
        <taxon>Streptomycetaceae</taxon>
        <taxon>Streptomyces</taxon>
    </lineage>
</organism>
<comment type="caution">
    <text evidence="14">The sequence shown here is derived from an EMBL/GenBank/DDBJ whole genome shotgun (WGS) entry which is preliminary data.</text>
</comment>
<dbReference type="RefSeq" id="WP_232653587.1">
    <property type="nucleotide sequence ID" value="NZ_JAJSBI010000027.1"/>
</dbReference>
<dbReference type="Proteomes" id="UP001108029">
    <property type="component" value="Unassembled WGS sequence"/>
</dbReference>
<evidence type="ECO:0000256" key="2">
    <source>
        <dbReference type="ARBA" id="ARBA00022448"/>
    </source>
</evidence>
<evidence type="ECO:0000256" key="7">
    <source>
        <dbReference type="ARBA" id="ARBA00023173"/>
    </source>
</evidence>
<dbReference type="GO" id="GO:0034707">
    <property type="term" value="C:chloride channel complex"/>
    <property type="evidence" value="ECO:0007669"/>
    <property type="project" value="UniProtKB-KW"/>
</dbReference>
<feature type="transmembrane region" description="Helical" evidence="12">
    <location>
        <begin position="28"/>
        <end position="49"/>
    </location>
</feature>
<accession>A0A9Q3ZC24</accession>
<feature type="region of interest" description="Disordered" evidence="11">
    <location>
        <begin position="368"/>
        <end position="397"/>
    </location>
</feature>
<keyword evidence="4 12" id="KW-1133">Transmembrane helix</keyword>
<name>A0A9Q3ZC24_9ACTN</name>
<evidence type="ECO:0000259" key="13">
    <source>
        <dbReference type="PROSITE" id="PS51371"/>
    </source>
</evidence>
<keyword evidence="7" id="KW-0869">Chloride channel</keyword>
<feature type="transmembrane region" description="Helical" evidence="12">
    <location>
        <begin position="100"/>
        <end position="117"/>
    </location>
</feature>
<feature type="transmembrane region" description="Helical" evidence="12">
    <location>
        <begin position="183"/>
        <end position="205"/>
    </location>
</feature>
<evidence type="ECO:0000256" key="6">
    <source>
        <dbReference type="ARBA" id="ARBA00023136"/>
    </source>
</evidence>
<dbReference type="InterPro" id="IPR032710">
    <property type="entry name" value="NTF2-like_dom_sf"/>
</dbReference>
<evidence type="ECO:0000256" key="4">
    <source>
        <dbReference type="ARBA" id="ARBA00022989"/>
    </source>
</evidence>
<evidence type="ECO:0000256" key="3">
    <source>
        <dbReference type="ARBA" id="ARBA00022692"/>
    </source>
</evidence>
<dbReference type="AlphaFoldDB" id="A0A9Q3ZC24"/>
<evidence type="ECO:0000256" key="10">
    <source>
        <dbReference type="PROSITE-ProRule" id="PRU00703"/>
    </source>
</evidence>
<dbReference type="EMBL" id="JAJSBI010000027">
    <property type="protein sequence ID" value="MCD9879207.1"/>
    <property type="molecule type" value="Genomic_DNA"/>
</dbReference>
<evidence type="ECO:0000256" key="9">
    <source>
        <dbReference type="ARBA" id="ARBA00023303"/>
    </source>
</evidence>
<dbReference type="PANTHER" id="PTHR43427:SF6">
    <property type="entry name" value="CHLORIDE CHANNEL PROTEIN CLC-E"/>
    <property type="match status" value="1"/>
</dbReference>
<dbReference type="Gene3D" id="3.10.450.50">
    <property type="match status" value="1"/>
</dbReference>
<feature type="transmembrane region" description="Helical" evidence="12">
    <location>
        <begin position="61"/>
        <end position="79"/>
    </location>
</feature>
<evidence type="ECO:0000313" key="14">
    <source>
        <dbReference type="EMBL" id="MCD9879207.1"/>
    </source>
</evidence>
<keyword evidence="6 12" id="KW-0472">Membrane</keyword>
<reference evidence="14" key="1">
    <citation type="submission" date="2021-12" db="EMBL/GenBank/DDBJ databases">
        <authorList>
            <person name="Lee J.-H."/>
            <person name="Kim S.-B."/>
        </authorList>
    </citation>
    <scope>NUCLEOTIDE SEQUENCE</scope>
    <source>
        <strain evidence="14">NR30</strain>
    </source>
</reference>
<dbReference type="Pfam" id="PF00571">
    <property type="entry name" value="CBS"/>
    <property type="match status" value="1"/>
</dbReference>
<dbReference type="SUPFAM" id="SSF54427">
    <property type="entry name" value="NTF2-like"/>
    <property type="match status" value="1"/>
</dbReference>
<dbReference type="InterPro" id="IPR027843">
    <property type="entry name" value="DUF4440"/>
</dbReference>
<dbReference type="Pfam" id="PF00654">
    <property type="entry name" value="Voltage_CLC"/>
    <property type="match status" value="1"/>
</dbReference>
<dbReference type="Gene3D" id="3.10.580.10">
    <property type="entry name" value="CBS-domain"/>
    <property type="match status" value="1"/>
</dbReference>
<dbReference type="InterPro" id="IPR001807">
    <property type="entry name" value="ClC"/>
</dbReference>
<gene>
    <name evidence="14" type="ORF">LJ657_37535</name>
</gene>
<feature type="transmembrane region" description="Helical" evidence="12">
    <location>
        <begin position="152"/>
        <end position="171"/>
    </location>
</feature>
<evidence type="ECO:0000256" key="11">
    <source>
        <dbReference type="SAM" id="MobiDB-lite"/>
    </source>
</evidence>
<protein>
    <submittedName>
        <fullName evidence="14">Chloride channel protein</fullName>
    </submittedName>
</protein>
<dbReference type="SUPFAM" id="SSF81340">
    <property type="entry name" value="Clc chloride channel"/>
    <property type="match status" value="1"/>
</dbReference>
<keyword evidence="10" id="KW-0129">CBS domain</keyword>
<evidence type="ECO:0000256" key="12">
    <source>
        <dbReference type="SAM" id="Phobius"/>
    </source>
</evidence>
<dbReference type="GO" id="GO:0005254">
    <property type="term" value="F:chloride channel activity"/>
    <property type="evidence" value="ECO:0007669"/>
    <property type="project" value="UniProtKB-KW"/>
</dbReference>
<dbReference type="Gene3D" id="1.10.3080.10">
    <property type="entry name" value="Clc chloride channel"/>
    <property type="match status" value="1"/>
</dbReference>
<feature type="domain" description="CBS" evidence="13">
    <location>
        <begin position="306"/>
        <end position="362"/>
    </location>
</feature>
<comment type="subcellular location">
    <subcellularLocation>
        <location evidence="1">Membrane</location>
        <topology evidence="1">Multi-pass membrane protein</topology>
    </subcellularLocation>
</comment>